<protein>
    <submittedName>
        <fullName evidence="2">Uncharacterized protein</fullName>
    </submittedName>
</protein>
<name>A0A1K0I7N8_CUPNE</name>
<evidence type="ECO:0000256" key="1">
    <source>
        <dbReference type="SAM" id="MobiDB-lite"/>
    </source>
</evidence>
<feature type="region of interest" description="Disordered" evidence="1">
    <location>
        <begin position="1"/>
        <end position="55"/>
    </location>
</feature>
<dbReference type="EMBL" id="FMSH01000001">
    <property type="protein sequence ID" value="SCU73277.1"/>
    <property type="molecule type" value="Genomic_DNA"/>
</dbReference>
<dbReference type="AlphaFoldDB" id="A0A1K0I7N8"/>
<gene>
    <name evidence="2" type="ORF">CNECB9_10013</name>
</gene>
<accession>A0A1K0I7N8</accession>
<organism evidence="2">
    <name type="scientific">Cupriavidus necator</name>
    <name type="common">Alcaligenes eutrophus</name>
    <name type="synonym">Ralstonia eutropha</name>
    <dbReference type="NCBI Taxonomy" id="106590"/>
    <lineage>
        <taxon>Bacteria</taxon>
        <taxon>Pseudomonadati</taxon>
        <taxon>Pseudomonadota</taxon>
        <taxon>Betaproteobacteria</taxon>
        <taxon>Burkholderiales</taxon>
        <taxon>Burkholderiaceae</taxon>
        <taxon>Cupriavidus</taxon>
    </lineage>
</organism>
<evidence type="ECO:0000313" key="2">
    <source>
        <dbReference type="EMBL" id="SCU73277.1"/>
    </source>
</evidence>
<proteinExistence type="predicted"/>
<sequence length="55" mass="5522">MRGGNRQPARRSGQAIAATRAASLAPGTANRCATGEPVAKPATGPSGLNARQRPP</sequence>
<reference evidence="2" key="1">
    <citation type="submission" date="2016-09" db="EMBL/GenBank/DDBJ databases">
        <authorList>
            <person name="Capua I."/>
            <person name="De Benedictis P."/>
            <person name="Joannis T."/>
            <person name="Lombin L.H."/>
            <person name="Cattoli G."/>
        </authorList>
    </citation>
    <scope>NUCLEOTIDE SEQUENCE</scope>
    <source>
        <strain evidence="2">B9</strain>
    </source>
</reference>